<dbReference type="AlphaFoldDB" id="A0AAC8QGD6"/>
<proteinExistence type="predicted"/>
<keyword evidence="4" id="KW-1185">Reference proteome</keyword>
<evidence type="ECO:0000313" key="2">
    <source>
        <dbReference type="EMBL" id="REG31715.1"/>
    </source>
</evidence>
<reference evidence="1 3" key="1">
    <citation type="submission" date="2015-05" db="EMBL/GenBank/DDBJ databases">
        <title>Genome assembly of Archangium gephyra DSM 2261.</title>
        <authorList>
            <person name="Sharma G."/>
            <person name="Subramanian S."/>
        </authorList>
    </citation>
    <scope>NUCLEOTIDE SEQUENCE [LARGE SCALE GENOMIC DNA]</scope>
    <source>
        <strain evidence="1 3">DSM 2261</strain>
    </source>
</reference>
<dbReference type="RefSeq" id="WP_053067157.1">
    <property type="nucleotide sequence ID" value="NZ_CP011509.1"/>
</dbReference>
<dbReference type="EMBL" id="QUMU01000005">
    <property type="protein sequence ID" value="REG31715.1"/>
    <property type="molecule type" value="Genomic_DNA"/>
</dbReference>
<dbReference type="KEGG" id="age:AA314_08624"/>
<dbReference type="Proteomes" id="UP000256345">
    <property type="component" value="Unassembled WGS sequence"/>
</dbReference>
<evidence type="ECO:0000313" key="3">
    <source>
        <dbReference type="Proteomes" id="UP000035579"/>
    </source>
</evidence>
<evidence type="ECO:0000313" key="4">
    <source>
        <dbReference type="Proteomes" id="UP000256345"/>
    </source>
</evidence>
<evidence type="ECO:0000313" key="1">
    <source>
        <dbReference type="EMBL" id="AKJ06998.1"/>
    </source>
</evidence>
<protein>
    <submittedName>
        <fullName evidence="1">Uncharacterized protein</fullName>
    </submittedName>
</protein>
<organism evidence="1 3">
    <name type="scientific">Archangium gephyra</name>
    <dbReference type="NCBI Taxonomy" id="48"/>
    <lineage>
        <taxon>Bacteria</taxon>
        <taxon>Pseudomonadati</taxon>
        <taxon>Myxococcota</taxon>
        <taxon>Myxococcia</taxon>
        <taxon>Myxococcales</taxon>
        <taxon>Cystobacterineae</taxon>
        <taxon>Archangiaceae</taxon>
        <taxon>Archangium</taxon>
    </lineage>
</organism>
<gene>
    <name evidence="1" type="ORF">AA314_08624</name>
    <name evidence="2" type="ORF">ATI61_10539</name>
</gene>
<dbReference type="PROSITE" id="PS51257">
    <property type="entry name" value="PROKAR_LIPOPROTEIN"/>
    <property type="match status" value="1"/>
</dbReference>
<dbReference type="EMBL" id="CP011509">
    <property type="protein sequence ID" value="AKJ06998.1"/>
    <property type="molecule type" value="Genomic_DNA"/>
</dbReference>
<sequence>MPSISRWLILSLLGLLTLSACLALPPEQDAEAAIEAPAPEPRPVAQALLGSGELATTSCLAKPLLSALGKSRVLVGGKMSDAIASQAPFDVRYMYLAGGLFDSAEACGSCLSCSAQAHSCSNASGGCAWWGCWQWDQQAPGQYLRDFLQAAAARRQIPMITYYELLHASGAVDGTAEVLRVVDISLMRRYFNDWRFVLKQIGSSTALLHLEPDFWAYAQFLALDPRLLPAAVASANPTDCGHLPNTVAGMGRCLISMARKYAPNAKVGLHASAWATKIDAHLNTNPLFDVTIEARKVADFLSLCGAAEGDFVVVEASDRDAQWYEVTTGTRRWWDPSNFNYPSFRQAFTWSKALSERLGKPHLWWQLPVGNMSLTGTWEQWRDNRLDYFFDHPDQVAAAHGFGMVFGAGMEGQTNPSSDGGNFVRRSKAYFSSGGQLACPTGLTEAR</sequence>
<dbReference type="Proteomes" id="UP000035579">
    <property type="component" value="Chromosome"/>
</dbReference>
<name>A0AAC8QGD6_9BACT</name>
<reference evidence="2 4" key="2">
    <citation type="submission" date="2018-08" db="EMBL/GenBank/DDBJ databases">
        <title>Genomic Encyclopedia of Archaeal and Bacterial Type Strains, Phase II (KMG-II): from individual species to whole genera.</title>
        <authorList>
            <person name="Goeker M."/>
        </authorList>
    </citation>
    <scope>NUCLEOTIDE SEQUENCE [LARGE SCALE GENOMIC DNA]</scope>
    <source>
        <strain evidence="2 4">DSM 2261</strain>
    </source>
</reference>
<accession>A0AAC8QGD6</accession>